<evidence type="ECO:0000259" key="13">
    <source>
        <dbReference type="PROSITE" id="PS50113"/>
    </source>
</evidence>
<evidence type="ECO:0000259" key="12">
    <source>
        <dbReference type="PROSITE" id="PS50112"/>
    </source>
</evidence>
<keyword evidence="10" id="KW-0472">Membrane</keyword>
<evidence type="ECO:0000256" key="7">
    <source>
        <dbReference type="ARBA" id="ARBA00022840"/>
    </source>
</evidence>
<dbReference type="SMART" id="SM00091">
    <property type="entry name" value="PAS"/>
    <property type="match status" value="2"/>
</dbReference>
<protein>
    <recommendedName>
        <fullName evidence="2">histidine kinase</fullName>
        <ecNumber evidence="2">2.7.13.3</ecNumber>
    </recommendedName>
</protein>
<comment type="catalytic activity">
    <reaction evidence="1">
        <text>ATP + protein L-histidine = ADP + protein N-phospho-L-histidine.</text>
        <dbReference type="EC" id="2.7.13.3"/>
    </reaction>
</comment>
<dbReference type="PROSITE" id="PS50109">
    <property type="entry name" value="HIS_KIN"/>
    <property type="match status" value="1"/>
</dbReference>
<gene>
    <name evidence="14" type="ORF">ASN18_2081</name>
</gene>
<evidence type="ECO:0000256" key="3">
    <source>
        <dbReference type="ARBA" id="ARBA00022553"/>
    </source>
</evidence>
<evidence type="ECO:0000256" key="4">
    <source>
        <dbReference type="ARBA" id="ARBA00022679"/>
    </source>
</evidence>
<dbReference type="PRINTS" id="PR00344">
    <property type="entry name" value="BCTRLSENSOR"/>
</dbReference>
<proteinExistence type="predicted"/>
<dbReference type="SUPFAM" id="SSF55874">
    <property type="entry name" value="ATPase domain of HSP90 chaperone/DNA topoisomerase II/histidine kinase"/>
    <property type="match status" value="1"/>
</dbReference>
<dbReference type="CDD" id="cd00082">
    <property type="entry name" value="HisKA"/>
    <property type="match status" value="1"/>
</dbReference>
<evidence type="ECO:0000256" key="1">
    <source>
        <dbReference type="ARBA" id="ARBA00000085"/>
    </source>
</evidence>
<dbReference type="PROSITE" id="PS50113">
    <property type="entry name" value="PAC"/>
    <property type="match status" value="2"/>
</dbReference>
<feature type="coiled-coil region" evidence="9">
    <location>
        <begin position="434"/>
        <end position="493"/>
    </location>
</feature>
<dbReference type="PROSITE" id="PS50112">
    <property type="entry name" value="PAS"/>
    <property type="match status" value="2"/>
</dbReference>
<dbReference type="SUPFAM" id="SSF47384">
    <property type="entry name" value="Homodimeric domain of signal transducing histidine kinase"/>
    <property type="match status" value="1"/>
</dbReference>
<reference evidence="14 15" key="1">
    <citation type="submission" date="2015-11" db="EMBL/GenBank/DDBJ databases">
        <authorList>
            <person name="Lin W."/>
        </authorList>
    </citation>
    <scope>NUCLEOTIDE SEQUENCE [LARGE SCALE GENOMIC DNA]</scope>
    <source>
        <strain evidence="14 15">HCH-1</strain>
    </source>
</reference>
<keyword evidence="15" id="KW-1185">Reference proteome</keyword>
<dbReference type="PANTHER" id="PTHR43065:SF10">
    <property type="entry name" value="PEROXIDE STRESS-ACTIVATED HISTIDINE KINASE MAK3"/>
    <property type="match status" value="1"/>
</dbReference>
<evidence type="ECO:0000256" key="8">
    <source>
        <dbReference type="ARBA" id="ARBA00023012"/>
    </source>
</evidence>
<dbReference type="InterPro" id="IPR036097">
    <property type="entry name" value="HisK_dim/P_sf"/>
</dbReference>
<dbReference type="Gene3D" id="3.30.450.20">
    <property type="entry name" value="PAS domain"/>
    <property type="match status" value="2"/>
</dbReference>
<keyword evidence="3" id="KW-0597">Phosphoprotein</keyword>
<keyword evidence="10" id="KW-1133">Transmembrane helix</keyword>
<evidence type="ECO:0000256" key="10">
    <source>
        <dbReference type="SAM" id="Phobius"/>
    </source>
</evidence>
<dbReference type="EC" id="2.7.13.3" evidence="2"/>
<evidence type="ECO:0000256" key="2">
    <source>
        <dbReference type="ARBA" id="ARBA00012438"/>
    </source>
</evidence>
<feature type="domain" description="Histidine kinase" evidence="11">
    <location>
        <begin position="654"/>
        <end position="874"/>
    </location>
</feature>
<evidence type="ECO:0000313" key="15">
    <source>
        <dbReference type="Proteomes" id="UP000060487"/>
    </source>
</evidence>
<keyword evidence="14" id="KW-0548">Nucleotidyltransferase</keyword>
<feature type="domain" description="PAC" evidence="13">
    <location>
        <begin position="564"/>
        <end position="616"/>
    </location>
</feature>
<evidence type="ECO:0000256" key="9">
    <source>
        <dbReference type="SAM" id="Coils"/>
    </source>
</evidence>
<organism evidence="14 15">
    <name type="scientific">Candidatus Magnetominusculus xianensis</name>
    <dbReference type="NCBI Taxonomy" id="1748249"/>
    <lineage>
        <taxon>Bacteria</taxon>
        <taxon>Pseudomonadati</taxon>
        <taxon>Nitrospirota</taxon>
        <taxon>Nitrospiria</taxon>
        <taxon>Nitrospirales</taxon>
        <taxon>Nitrospiraceae</taxon>
        <taxon>Candidatus Magnetominusculus</taxon>
    </lineage>
</organism>
<dbReference type="InterPro" id="IPR013655">
    <property type="entry name" value="PAS_fold_3"/>
</dbReference>
<dbReference type="NCBIfam" id="TIGR00229">
    <property type="entry name" value="sensory_box"/>
    <property type="match status" value="2"/>
</dbReference>
<keyword evidence="10" id="KW-0812">Transmembrane</keyword>
<dbReference type="Pfam" id="PF08448">
    <property type="entry name" value="PAS_4"/>
    <property type="match status" value="1"/>
</dbReference>
<dbReference type="Pfam" id="PF02518">
    <property type="entry name" value="HATPase_c"/>
    <property type="match status" value="1"/>
</dbReference>
<dbReference type="InterPro" id="IPR013656">
    <property type="entry name" value="PAS_4"/>
</dbReference>
<dbReference type="GO" id="GO:0052621">
    <property type="term" value="F:diguanylate cyclase activity"/>
    <property type="evidence" value="ECO:0007669"/>
    <property type="project" value="UniProtKB-EC"/>
</dbReference>
<dbReference type="Gene3D" id="1.10.287.130">
    <property type="match status" value="1"/>
</dbReference>
<evidence type="ECO:0000256" key="6">
    <source>
        <dbReference type="ARBA" id="ARBA00022777"/>
    </source>
</evidence>
<dbReference type="SMART" id="SM00062">
    <property type="entry name" value="PBPb"/>
    <property type="match status" value="1"/>
</dbReference>
<dbReference type="InterPro" id="IPR000700">
    <property type="entry name" value="PAS-assoc_C"/>
</dbReference>
<accession>A0ABR5SFV6</accession>
<dbReference type="InterPro" id="IPR005467">
    <property type="entry name" value="His_kinase_dom"/>
</dbReference>
<dbReference type="Gene3D" id="3.40.190.10">
    <property type="entry name" value="Periplasmic binding protein-like II"/>
    <property type="match status" value="2"/>
</dbReference>
<dbReference type="GO" id="GO:0016301">
    <property type="term" value="F:kinase activity"/>
    <property type="evidence" value="ECO:0007669"/>
    <property type="project" value="UniProtKB-KW"/>
</dbReference>
<keyword evidence="4 14" id="KW-0808">Transferase</keyword>
<dbReference type="SMART" id="SM00387">
    <property type="entry name" value="HATPase_c"/>
    <property type="match status" value="1"/>
</dbReference>
<sequence>MRISNCNLHRLVQKLGLSLIAAIIFLWYPADSKAQNTPPIKVGSEIDFPPYAIVDANGHASGFSVELIREVAAVMGLSIDIHSGEWNDILLEFKKGNIELLPLVALSKQRADMAAFTKPHTVTYDSFFTRKGSQPINSIADAKGKEIIVMSSDAAHEQLAASGVSVRIVEVKTIPDAMRQLAQGRHDAVLVSKLIGHMVLRKLKLDDAIISGPPINDYNRKFAFAVQKGNTELRDKLDHGIAIVRATGKYDAIYGKWFGDIEPRAEFPWRKIIWIIIIICTVLVLISIWIQMLRRQVEQRTAELQKEVAARRVMETDLRQSYEGNKRLLDALDNVAAYIFIKDMELRYVYANKLTLELFNCTMDELIGSTDARFFSAGTIEGFLANDRRVIENGEVSEKEEETMPKSVGKSIVYWAVKRPIYDAAGKIYGLCGVSTDITERKRMEEELKELNKTLTDELVERRKIEEELKTYKDELEDIVAKRTEELTEVKDRFRTAFDFSTVGVAITSPEKGWIEVNAEVCRMLGYTKDELISMTWTELTHPDDLEADVRLFNRVLDGEISGYIFEKRFICKNGSIVFSSIFINCKRSSDGSVDYFIAILQDISGRKRMEEELKRLNINLENAVVEETQKRRQNEQMLIQQSKMAQMGEMISLISHQWRQPLNAISLTVQDIKDAYNYGELNERYIQGIVDTTMGQVNFMSKTMEDFRNFFKPSKDRLQFNVKCTIEELVSMFEELFKKSGVDISIEAKPGTILTTNGYPNEFKQVILNLINNSKDAISSKHETGPQGLIGINIINNEERDKIIVLIKDNGGGIPEDIAEKIFEPYYTTKGEKGTGIGLYMSKTIIETNMGGTLTVRNVDGGAEFLITLGISNFECVSPPS</sequence>
<dbReference type="InterPro" id="IPR001638">
    <property type="entry name" value="Solute-binding_3/MltF_N"/>
</dbReference>
<dbReference type="Pfam" id="PF00497">
    <property type="entry name" value="SBP_bac_3"/>
    <property type="match status" value="1"/>
</dbReference>
<feature type="domain" description="PAS" evidence="12">
    <location>
        <begin position="490"/>
        <end position="560"/>
    </location>
</feature>
<keyword evidence="5" id="KW-0547">Nucleotide-binding</keyword>
<dbReference type="InterPro" id="IPR035965">
    <property type="entry name" value="PAS-like_dom_sf"/>
</dbReference>
<keyword evidence="9" id="KW-0175">Coiled coil</keyword>
<dbReference type="SUPFAM" id="SSF53850">
    <property type="entry name" value="Periplasmic binding protein-like II"/>
    <property type="match status" value="1"/>
</dbReference>
<dbReference type="EMBL" id="LNQR01000070">
    <property type="protein sequence ID" value="KWT84153.1"/>
    <property type="molecule type" value="Genomic_DNA"/>
</dbReference>
<feature type="domain" description="PAC" evidence="13">
    <location>
        <begin position="398"/>
        <end position="450"/>
    </location>
</feature>
<feature type="transmembrane region" description="Helical" evidence="10">
    <location>
        <begin position="272"/>
        <end position="290"/>
    </location>
</feature>
<keyword evidence="7" id="KW-0067">ATP-binding</keyword>
<dbReference type="CDD" id="cd00075">
    <property type="entry name" value="HATPase"/>
    <property type="match status" value="1"/>
</dbReference>
<keyword evidence="6 14" id="KW-0418">Kinase</keyword>
<dbReference type="InterPro" id="IPR004358">
    <property type="entry name" value="Sig_transdc_His_kin-like_C"/>
</dbReference>
<comment type="caution">
    <text evidence="14">The sequence shown here is derived from an EMBL/GenBank/DDBJ whole genome shotgun (WGS) entry which is preliminary data.</text>
</comment>
<dbReference type="InterPro" id="IPR003661">
    <property type="entry name" value="HisK_dim/P_dom"/>
</dbReference>
<name>A0ABR5SFV6_9BACT</name>
<dbReference type="CDD" id="cd13704">
    <property type="entry name" value="PBP2_HisK"/>
    <property type="match status" value="1"/>
</dbReference>
<feature type="domain" description="PAS" evidence="12">
    <location>
        <begin position="324"/>
        <end position="394"/>
    </location>
</feature>
<dbReference type="CDD" id="cd00130">
    <property type="entry name" value="PAS"/>
    <property type="match status" value="2"/>
</dbReference>
<dbReference type="InterPro" id="IPR000014">
    <property type="entry name" value="PAS"/>
</dbReference>
<keyword evidence="8" id="KW-0902">Two-component regulatory system</keyword>
<dbReference type="Gene3D" id="3.30.565.10">
    <property type="entry name" value="Histidine kinase-like ATPase, C-terminal domain"/>
    <property type="match status" value="1"/>
</dbReference>
<dbReference type="PANTHER" id="PTHR43065">
    <property type="entry name" value="SENSOR HISTIDINE KINASE"/>
    <property type="match status" value="1"/>
</dbReference>
<dbReference type="InterPro" id="IPR003594">
    <property type="entry name" value="HATPase_dom"/>
</dbReference>
<dbReference type="Pfam" id="PF08447">
    <property type="entry name" value="PAS_3"/>
    <property type="match status" value="1"/>
</dbReference>
<dbReference type="Proteomes" id="UP000060487">
    <property type="component" value="Unassembled WGS sequence"/>
</dbReference>
<evidence type="ECO:0000256" key="5">
    <source>
        <dbReference type="ARBA" id="ARBA00022741"/>
    </source>
</evidence>
<dbReference type="SUPFAM" id="SSF55785">
    <property type="entry name" value="PYP-like sensor domain (PAS domain)"/>
    <property type="match status" value="2"/>
</dbReference>
<evidence type="ECO:0000313" key="14">
    <source>
        <dbReference type="EMBL" id="KWT84153.1"/>
    </source>
</evidence>
<dbReference type="InterPro" id="IPR036890">
    <property type="entry name" value="HATPase_C_sf"/>
</dbReference>
<evidence type="ECO:0000259" key="11">
    <source>
        <dbReference type="PROSITE" id="PS50109"/>
    </source>
</evidence>